<comment type="similarity">
    <text evidence="1 7">Belongs to the TRAFAC class OBG-HflX-like GTPase superfamily. OBG GTPase family.</text>
</comment>
<keyword evidence="4 7" id="KW-0378">Hydrolase</keyword>
<feature type="binding site" evidence="7">
    <location>
        <position position="192"/>
    </location>
    <ligand>
        <name>Mg(2+)</name>
        <dbReference type="ChEBI" id="CHEBI:18420"/>
    </ligand>
</feature>
<evidence type="ECO:0000259" key="8">
    <source>
        <dbReference type="PROSITE" id="PS51710"/>
    </source>
</evidence>
<dbReference type="EMBL" id="PFBJ01000005">
    <property type="protein sequence ID" value="PIT91298.1"/>
    <property type="molecule type" value="Genomic_DNA"/>
</dbReference>
<dbReference type="Pfam" id="PF01926">
    <property type="entry name" value="MMR_HSR1"/>
    <property type="match status" value="1"/>
</dbReference>
<reference evidence="11" key="1">
    <citation type="submission" date="2017-09" db="EMBL/GenBank/DDBJ databases">
        <title>Depth-based differentiation of microbial function through sediment-hosted aquifers and enrichment of novel symbionts in the deep terrestrial subsurface.</title>
        <authorList>
            <person name="Probst A.J."/>
            <person name="Ladd B."/>
            <person name="Jarett J.K."/>
            <person name="Geller-Mcgrath D.E."/>
            <person name="Sieber C.M.K."/>
            <person name="Emerson J.B."/>
            <person name="Anantharaman K."/>
            <person name="Thomas B.C."/>
            <person name="Malmstrom R."/>
            <person name="Stieglmeier M."/>
            <person name="Klingl A."/>
            <person name="Woyke T."/>
            <person name="Ryan C.M."/>
            <person name="Banfield J.F."/>
        </authorList>
    </citation>
    <scope>NUCLEOTIDE SEQUENCE [LARGE SCALE GENOMIC DNA]</scope>
</reference>
<dbReference type="InterPro" id="IPR027417">
    <property type="entry name" value="P-loop_NTPase"/>
</dbReference>
<keyword evidence="3 7" id="KW-0547">Nucleotide-binding</keyword>
<dbReference type="PANTHER" id="PTHR11702:SF31">
    <property type="entry name" value="MITOCHONDRIAL RIBOSOME-ASSOCIATED GTPASE 2"/>
    <property type="match status" value="1"/>
</dbReference>
<evidence type="ECO:0000313" key="11">
    <source>
        <dbReference type="Proteomes" id="UP000228809"/>
    </source>
</evidence>
<proteinExistence type="inferred from homology"/>
<dbReference type="Gene3D" id="2.70.210.12">
    <property type="entry name" value="GTP1/OBG domain"/>
    <property type="match status" value="1"/>
</dbReference>
<feature type="binding site" evidence="7">
    <location>
        <begin position="207"/>
        <end position="210"/>
    </location>
    <ligand>
        <name>GTP</name>
        <dbReference type="ChEBI" id="CHEBI:37565"/>
    </ligand>
</feature>
<dbReference type="PRINTS" id="PR00326">
    <property type="entry name" value="GTP1OBG"/>
</dbReference>
<evidence type="ECO:0000256" key="4">
    <source>
        <dbReference type="ARBA" id="ARBA00022801"/>
    </source>
</evidence>
<comment type="cofactor">
    <cofactor evidence="7">
        <name>Mg(2+)</name>
        <dbReference type="ChEBI" id="CHEBI:18420"/>
    </cofactor>
</comment>
<evidence type="ECO:0000256" key="2">
    <source>
        <dbReference type="ARBA" id="ARBA00022490"/>
    </source>
</evidence>
<keyword evidence="2 7" id="KW-0963">Cytoplasm</keyword>
<dbReference type="PANTHER" id="PTHR11702">
    <property type="entry name" value="DEVELOPMENTALLY REGULATED GTP-BINDING PROTEIN-RELATED"/>
    <property type="match status" value="1"/>
</dbReference>
<dbReference type="FunFam" id="2.70.210.12:FF:000001">
    <property type="entry name" value="GTPase Obg"/>
    <property type="match status" value="1"/>
</dbReference>
<dbReference type="GO" id="GO:0003924">
    <property type="term" value="F:GTPase activity"/>
    <property type="evidence" value="ECO:0007669"/>
    <property type="project" value="UniProtKB-UniRule"/>
</dbReference>
<dbReference type="PIRSF" id="PIRSF002401">
    <property type="entry name" value="GTP_bd_Obg/CgtA"/>
    <property type="match status" value="1"/>
</dbReference>
<feature type="domain" description="Obg" evidence="9">
    <location>
        <begin position="1"/>
        <end position="158"/>
    </location>
</feature>
<feature type="binding site" evidence="7">
    <location>
        <begin position="165"/>
        <end position="172"/>
    </location>
    <ligand>
        <name>GTP</name>
        <dbReference type="ChEBI" id="CHEBI:37565"/>
    </ligand>
</feature>
<keyword evidence="6 7" id="KW-0342">GTP-binding</keyword>
<dbReference type="GO" id="GO:0005737">
    <property type="term" value="C:cytoplasm"/>
    <property type="evidence" value="ECO:0007669"/>
    <property type="project" value="UniProtKB-SubCell"/>
</dbReference>
<dbReference type="CDD" id="cd01898">
    <property type="entry name" value="Obg"/>
    <property type="match status" value="1"/>
</dbReference>
<dbReference type="Proteomes" id="UP000228809">
    <property type="component" value="Unassembled WGS sequence"/>
</dbReference>
<keyword evidence="5 7" id="KW-0460">Magnesium</keyword>
<comment type="function">
    <text evidence="7">An essential GTPase which binds GTP, GDP and possibly (p)ppGpp with moderate affinity, with high nucleotide exchange rates and a fairly low GTP hydrolysis rate. Plays a role in control of the cell cycle, stress response, ribosome biogenesis and in those bacteria that undergo differentiation, in morphogenesis control.</text>
</comment>
<dbReference type="NCBIfam" id="NF008956">
    <property type="entry name" value="PRK12299.1"/>
    <property type="match status" value="1"/>
</dbReference>
<dbReference type="GO" id="GO:0005525">
    <property type="term" value="F:GTP binding"/>
    <property type="evidence" value="ECO:0007669"/>
    <property type="project" value="UniProtKB-UniRule"/>
</dbReference>
<dbReference type="PROSITE" id="PS51710">
    <property type="entry name" value="G_OBG"/>
    <property type="match status" value="1"/>
</dbReference>
<dbReference type="GO" id="GO:0042254">
    <property type="term" value="P:ribosome biogenesis"/>
    <property type="evidence" value="ECO:0007669"/>
    <property type="project" value="UniProtKB-UniRule"/>
</dbReference>
<feature type="binding site" evidence="7">
    <location>
        <position position="172"/>
    </location>
    <ligand>
        <name>Mg(2+)</name>
        <dbReference type="ChEBI" id="CHEBI:18420"/>
    </ligand>
</feature>
<dbReference type="Gene3D" id="3.40.50.300">
    <property type="entry name" value="P-loop containing nucleotide triphosphate hydrolases"/>
    <property type="match status" value="1"/>
</dbReference>
<feature type="binding site" evidence="7">
    <location>
        <begin position="305"/>
        <end position="307"/>
    </location>
    <ligand>
        <name>GTP</name>
        <dbReference type="ChEBI" id="CHEBI:37565"/>
    </ligand>
</feature>
<dbReference type="NCBIfam" id="TIGR02729">
    <property type="entry name" value="Obg_CgtA"/>
    <property type="match status" value="1"/>
</dbReference>
<accession>A0A2M6WET0</accession>
<evidence type="ECO:0000259" key="9">
    <source>
        <dbReference type="PROSITE" id="PS51883"/>
    </source>
</evidence>
<dbReference type="PROSITE" id="PS00905">
    <property type="entry name" value="GTP1_OBG"/>
    <property type="match status" value="1"/>
</dbReference>
<keyword evidence="7" id="KW-0479">Metal-binding</keyword>
<dbReference type="AlphaFoldDB" id="A0A2M6WET0"/>
<dbReference type="SUPFAM" id="SSF82051">
    <property type="entry name" value="Obg GTP-binding protein N-terminal domain"/>
    <property type="match status" value="1"/>
</dbReference>
<feature type="domain" description="OBG-type G" evidence="8">
    <location>
        <begin position="159"/>
        <end position="324"/>
    </location>
</feature>
<dbReference type="PROSITE" id="PS51883">
    <property type="entry name" value="OBG"/>
    <property type="match status" value="1"/>
</dbReference>
<dbReference type="Pfam" id="PF01018">
    <property type="entry name" value="GTP1_OBG"/>
    <property type="match status" value="1"/>
</dbReference>
<evidence type="ECO:0000256" key="5">
    <source>
        <dbReference type="ARBA" id="ARBA00022842"/>
    </source>
</evidence>
<dbReference type="InterPro" id="IPR036726">
    <property type="entry name" value="GTP1_OBG_dom_sf"/>
</dbReference>
<dbReference type="InterPro" id="IPR045086">
    <property type="entry name" value="OBG_GTPase"/>
</dbReference>
<name>A0A2M6WET0_9BACT</name>
<dbReference type="SUPFAM" id="SSF52540">
    <property type="entry name" value="P-loop containing nucleoside triphosphate hydrolases"/>
    <property type="match status" value="1"/>
</dbReference>
<evidence type="ECO:0000256" key="7">
    <source>
        <dbReference type="HAMAP-Rule" id="MF_01454"/>
    </source>
</evidence>
<feature type="binding site" evidence="7">
    <location>
        <begin position="274"/>
        <end position="277"/>
    </location>
    <ligand>
        <name>GTP</name>
        <dbReference type="ChEBI" id="CHEBI:37565"/>
    </ligand>
</feature>
<comment type="subunit">
    <text evidence="7">Monomer.</text>
</comment>
<dbReference type="HAMAP" id="MF_01454">
    <property type="entry name" value="GTPase_Obg"/>
    <property type="match status" value="1"/>
</dbReference>
<dbReference type="InterPro" id="IPR014100">
    <property type="entry name" value="GTP-bd_Obg/CgtA"/>
</dbReference>
<feature type="binding site" evidence="7">
    <location>
        <begin position="190"/>
        <end position="194"/>
    </location>
    <ligand>
        <name>GTP</name>
        <dbReference type="ChEBI" id="CHEBI:37565"/>
    </ligand>
</feature>
<dbReference type="InterPro" id="IPR006074">
    <property type="entry name" value="GTP1-OBG_CS"/>
</dbReference>
<dbReference type="EC" id="3.6.5.-" evidence="7"/>
<evidence type="ECO:0000256" key="6">
    <source>
        <dbReference type="ARBA" id="ARBA00023134"/>
    </source>
</evidence>
<evidence type="ECO:0000256" key="1">
    <source>
        <dbReference type="ARBA" id="ARBA00007699"/>
    </source>
</evidence>
<dbReference type="InterPro" id="IPR006073">
    <property type="entry name" value="GTP-bd"/>
</dbReference>
<evidence type="ECO:0000313" key="10">
    <source>
        <dbReference type="EMBL" id="PIT91298.1"/>
    </source>
</evidence>
<dbReference type="InterPro" id="IPR006169">
    <property type="entry name" value="GTP1_OBG_dom"/>
</dbReference>
<evidence type="ECO:0000256" key="3">
    <source>
        <dbReference type="ARBA" id="ARBA00022741"/>
    </source>
</evidence>
<gene>
    <name evidence="7" type="primary">obg</name>
    <name evidence="10" type="ORF">COU17_01160</name>
</gene>
<dbReference type="InterPro" id="IPR031167">
    <property type="entry name" value="G_OBG"/>
</dbReference>
<sequence length="326" mass="35119">MAFVEEIILHLSAGRGGDGVVRWLHLRGKEKGGPAGGDGGRGGDVYVRAIRDIGALSQYRGNDTLSAENGGEGQKKSCHGKDGEHLYVELPIGSIVRNIETGKVIQLTEEGQEELLLRGGAGGYGNEHFKGSRNVKPKECTPGRVGESGDFFVELHLVVDAGFIGLPNAGKSSLLNAITHAKAKIGSYQFTTLEPNLGELYGYILADIPGLIEGAAEGRGLGHNFLRHITRTKILLHCISLENADVTKTYNTVRKELEAYNSALSDKREVIILTKSDVVTKEEALSAKKKFSSGKIKAEAVFTVSILDDDAIKHFKDSLVKLLKEA</sequence>
<dbReference type="GO" id="GO:0000287">
    <property type="term" value="F:magnesium ion binding"/>
    <property type="evidence" value="ECO:0007669"/>
    <property type="project" value="InterPro"/>
</dbReference>
<organism evidence="10 11">
    <name type="scientific">Candidatus Kaiserbacteria bacterium CG10_big_fil_rev_8_21_14_0_10_49_17</name>
    <dbReference type="NCBI Taxonomy" id="1974609"/>
    <lineage>
        <taxon>Bacteria</taxon>
        <taxon>Candidatus Kaiseribacteriota</taxon>
    </lineage>
</organism>
<protein>
    <recommendedName>
        <fullName evidence="7">GTPase Obg</fullName>
        <ecNumber evidence="7">3.6.5.-</ecNumber>
    </recommendedName>
    <alternativeName>
        <fullName evidence="7">GTP-binding protein Obg</fullName>
    </alternativeName>
</protein>
<comment type="caution">
    <text evidence="10">The sequence shown here is derived from an EMBL/GenBank/DDBJ whole genome shotgun (WGS) entry which is preliminary data.</text>
</comment>
<comment type="subcellular location">
    <subcellularLocation>
        <location evidence="7">Cytoplasm</location>
    </subcellularLocation>
</comment>